<dbReference type="InterPro" id="IPR017900">
    <property type="entry name" value="4Fe4S_Fe_S_CS"/>
</dbReference>
<evidence type="ECO:0000313" key="10">
    <source>
        <dbReference type="Proteomes" id="UP000008544"/>
    </source>
</evidence>
<evidence type="ECO:0000313" key="9">
    <source>
        <dbReference type="EMBL" id="ACA59555.1"/>
    </source>
</evidence>
<comment type="subcellular location">
    <subcellularLocation>
        <location evidence="1">Cell envelope</location>
    </subcellularLocation>
</comment>
<dbReference type="Proteomes" id="UP000008544">
    <property type="component" value="Chromosome"/>
</dbReference>
<dbReference type="CDD" id="cd10561">
    <property type="entry name" value="HybA_like"/>
    <property type="match status" value="1"/>
</dbReference>
<dbReference type="STRING" id="477974.Daud_1043"/>
<feature type="domain" description="4Fe-4S ferredoxin-type" evidence="8">
    <location>
        <begin position="119"/>
        <end position="148"/>
    </location>
</feature>
<evidence type="ECO:0000256" key="1">
    <source>
        <dbReference type="ARBA" id="ARBA00004196"/>
    </source>
</evidence>
<keyword evidence="3" id="KW-0479">Metal-binding</keyword>
<keyword evidence="7" id="KW-0472">Membrane</keyword>
<dbReference type="PANTHER" id="PTHR43545:SF4">
    <property type="entry name" value="IRON-SULFUR PROTEIN"/>
    <property type="match status" value="1"/>
</dbReference>
<evidence type="ECO:0000259" key="8">
    <source>
        <dbReference type="PROSITE" id="PS51379"/>
    </source>
</evidence>
<dbReference type="InterPro" id="IPR017896">
    <property type="entry name" value="4Fe4S_Fe-S-bd"/>
</dbReference>
<dbReference type="Gene3D" id="3.30.70.20">
    <property type="match status" value="2"/>
</dbReference>
<gene>
    <name evidence="9" type="ordered locus">Daud_1043</name>
</gene>
<dbReference type="GO" id="GO:0030313">
    <property type="term" value="C:cell envelope"/>
    <property type="evidence" value="ECO:0007669"/>
    <property type="project" value="UniProtKB-SubCell"/>
</dbReference>
<dbReference type="PROSITE" id="PS00198">
    <property type="entry name" value="4FE4S_FER_1"/>
    <property type="match status" value="1"/>
</dbReference>
<dbReference type="GO" id="GO:0046872">
    <property type="term" value="F:metal ion binding"/>
    <property type="evidence" value="ECO:0007669"/>
    <property type="project" value="UniProtKB-KW"/>
</dbReference>
<dbReference type="Pfam" id="PF13247">
    <property type="entry name" value="Fer4_11"/>
    <property type="match status" value="1"/>
</dbReference>
<dbReference type="OrthoDB" id="9810688at2"/>
<dbReference type="GO" id="GO:0051539">
    <property type="term" value="F:4 iron, 4 sulfur cluster binding"/>
    <property type="evidence" value="ECO:0007669"/>
    <property type="project" value="UniProtKB-KW"/>
</dbReference>
<name>B1I3I3_DESAP</name>
<sequence length="280" mass="31425">MELVERVAKRDPERMLGILFDGSKCIGCRACQMACKEANDLPYVPLMDAQNPRGATESENWNQPRLAAYNYIVMNTYLAQGKDGGKKWHHVRRACLHCQNPLCFEVCFVHSYRKTPEGPVVYAHPEICVGCRYCQLACPFLTVTLEWDDVFSRISKCHMCYPLVQQGGTPACVTACPTDALKFGKREALLQEAKARIAAAPDKYVDHVFGEKEVGGTGVLYISEAPFEELGFNTDVMQKSPTKYTWKYMQKAPILAISLPILFAALYVTTKRRAENEGGH</sequence>
<evidence type="ECO:0000256" key="3">
    <source>
        <dbReference type="ARBA" id="ARBA00022723"/>
    </source>
</evidence>
<keyword evidence="6" id="KW-0411">Iron-sulfur</keyword>
<dbReference type="SUPFAM" id="SSF54862">
    <property type="entry name" value="4Fe-4S ferredoxins"/>
    <property type="match status" value="1"/>
</dbReference>
<feature type="domain" description="4Fe-4S ferredoxin-type" evidence="8">
    <location>
        <begin position="16"/>
        <end position="46"/>
    </location>
</feature>
<keyword evidence="2" id="KW-0004">4Fe-4S</keyword>
<organism evidence="9 10">
    <name type="scientific">Desulforudis audaxviator (strain MP104C)</name>
    <dbReference type="NCBI Taxonomy" id="477974"/>
    <lineage>
        <taxon>Bacteria</taxon>
        <taxon>Bacillati</taxon>
        <taxon>Bacillota</taxon>
        <taxon>Clostridia</taxon>
        <taxon>Thermoanaerobacterales</taxon>
        <taxon>Candidatus Desulforudaceae</taxon>
        <taxon>Candidatus Desulforudis</taxon>
    </lineage>
</organism>
<keyword evidence="10" id="KW-1185">Reference proteome</keyword>
<evidence type="ECO:0000256" key="6">
    <source>
        <dbReference type="ARBA" id="ARBA00023014"/>
    </source>
</evidence>
<evidence type="ECO:0000256" key="2">
    <source>
        <dbReference type="ARBA" id="ARBA00022485"/>
    </source>
</evidence>
<dbReference type="eggNOG" id="COG0437">
    <property type="taxonomic scope" value="Bacteria"/>
</dbReference>
<keyword evidence="7" id="KW-0812">Transmembrane</keyword>
<evidence type="ECO:0000256" key="7">
    <source>
        <dbReference type="SAM" id="Phobius"/>
    </source>
</evidence>
<dbReference type="EMBL" id="CP000860">
    <property type="protein sequence ID" value="ACA59555.1"/>
    <property type="molecule type" value="Genomic_DNA"/>
</dbReference>
<dbReference type="RefSeq" id="WP_012302141.1">
    <property type="nucleotide sequence ID" value="NC_010424.1"/>
</dbReference>
<keyword evidence="5" id="KW-0408">Iron</keyword>
<dbReference type="InterPro" id="IPR051555">
    <property type="entry name" value="FDH_Electron_Transfer_Unit"/>
</dbReference>
<dbReference type="PROSITE" id="PS51379">
    <property type="entry name" value="4FE4S_FER_2"/>
    <property type="match status" value="2"/>
</dbReference>
<reference evidence="10" key="1">
    <citation type="submission" date="2007-10" db="EMBL/GenBank/DDBJ databases">
        <title>Complete sequence of chromosome of Desulforudis audaxviator MP104C.</title>
        <authorList>
            <person name="Copeland A."/>
            <person name="Lucas S."/>
            <person name="Lapidus A."/>
            <person name="Barry K."/>
            <person name="Glavina del Rio T."/>
            <person name="Dalin E."/>
            <person name="Tice H."/>
            <person name="Bruce D."/>
            <person name="Pitluck S."/>
            <person name="Lowry S.R."/>
            <person name="Larimer F."/>
            <person name="Land M.L."/>
            <person name="Hauser L."/>
            <person name="Kyrpides N."/>
            <person name="Ivanova N.N."/>
            <person name="Richardson P."/>
        </authorList>
    </citation>
    <scope>NUCLEOTIDE SEQUENCE [LARGE SCALE GENOMIC DNA]</scope>
    <source>
        <strain evidence="10">MP104C</strain>
    </source>
</reference>
<evidence type="ECO:0000256" key="4">
    <source>
        <dbReference type="ARBA" id="ARBA00022737"/>
    </source>
</evidence>
<dbReference type="AlphaFoldDB" id="B1I3I3"/>
<protein>
    <submittedName>
        <fullName evidence="9">4Fe-4S ferredoxin, iron-sulfur binding domain protein</fullName>
    </submittedName>
</protein>
<reference evidence="9 10" key="2">
    <citation type="journal article" date="2008" name="Science">
        <title>Environmental genomics reveals a single-species ecosystem deep within Earth.</title>
        <authorList>
            <person name="Chivian D."/>
            <person name="Brodie E.L."/>
            <person name="Alm E.J."/>
            <person name="Culley D.E."/>
            <person name="Dehal P.S."/>
            <person name="Desantis T.Z."/>
            <person name="Gihring T.M."/>
            <person name="Lapidus A."/>
            <person name="Lin L.H."/>
            <person name="Lowry S.R."/>
            <person name="Moser D.P."/>
            <person name="Richardson P.M."/>
            <person name="Southam G."/>
            <person name="Wanger G."/>
            <person name="Pratt L.M."/>
            <person name="Andersen G.L."/>
            <person name="Hazen T.C."/>
            <person name="Brockman F.J."/>
            <person name="Arkin A.P."/>
            <person name="Onstott T.C."/>
        </authorList>
    </citation>
    <scope>NUCLEOTIDE SEQUENCE [LARGE SCALE GENOMIC DNA]</scope>
    <source>
        <strain evidence="9 10">MP104C</strain>
    </source>
</reference>
<feature type="transmembrane region" description="Helical" evidence="7">
    <location>
        <begin position="252"/>
        <end position="270"/>
    </location>
</feature>
<dbReference type="HOGENOM" id="CLU_043374_0_0_9"/>
<keyword evidence="4" id="KW-0677">Repeat</keyword>
<keyword evidence="7" id="KW-1133">Transmembrane helix</keyword>
<evidence type="ECO:0000256" key="5">
    <source>
        <dbReference type="ARBA" id="ARBA00023004"/>
    </source>
</evidence>
<dbReference type="KEGG" id="dau:Daud_1043"/>
<dbReference type="PANTHER" id="PTHR43545">
    <property type="entry name" value="FORMATE DEHYDROGENASE, NITRATE-INDUCIBLE, IRON-SULFUR SUBUNIT"/>
    <property type="match status" value="1"/>
</dbReference>
<proteinExistence type="predicted"/>
<accession>B1I3I3</accession>